<feature type="transmembrane region" description="Helical" evidence="17">
    <location>
        <begin position="12"/>
        <end position="35"/>
    </location>
</feature>
<keyword evidence="20" id="KW-1185">Reference proteome</keyword>
<evidence type="ECO:0000313" key="19">
    <source>
        <dbReference type="EMBL" id="KAG5559300.1"/>
    </source>
</evidence>
<feature type="transmembrane region" description="Helical" evidence="17">
    <location>
        <begin position="371"/>
        <end position="399"/>
    </location>
</feature>
<comment type="catalytic activity">
    <reaction evidence="15">
        <text>a di-trans,poly-cis-dolichyl diphosphooligosaccharide + L-asparaginyl-[protein] = N(4)-(oligosaccharide-(1-&gt;4)-N-acetyl-beta-D-glucosaminyl-(1-&gt;4)-N-acetyl-beta-D-glucosaminyl)-L-asparaginyl-[protein] + a di-trans,poly-cis-dolichyl diphosphate + H(+)</text>
        <dbReference type="Rhea" id="RHEA:22980"/>
        <dbReference type="Rhea" id="RHEA-COMP:12804"/>
        <dbReference type="Rhea" id="RHEA-COMP:12805"/>
        <dbReference type="Rhea" id="RHEA-COMP:19506"/>
        <dbReference type="Rhea" id="RHEA-COMP:19509"/>
        <dbReference type="ChEBI" id="CHEBI:15378"/>
        <dbReference type="ChEBI" id="CHEBI:50347"/>
        <dbReference type="ChEBI" id="CHEBI:57497"/>
        <dbReference type="ChEBI" id="CHEBI:57570"/>
        <dbReference type="ChEBI" id="CHEBI:132529"/>
        <dbReference type="EC" id="2.4.99.18"/>
    </reaction>
</comment>
<evidence type="ECO:0000256" key="13">
    <source>
        <dbReference type="ARBA" id="ARBA00023136"/>
    </source>
</evidence>
<gene>
    <name evidence="19" type="ORF">RHGRI_008996</name>
</gene>
<organism evidence="19 20">
    <name type="scientific">Rhododendron griersonianum</name>
    <dbReference type="NCBI Taxonomy" id="479676"/>
    <lineage>
        <taxon>Eukaryota</taxon>
        <taxon>Viridiplantae</taxon>
        <taxon>Streptophyta</taxon>
        <taxon>Embryophyta</taxon>
        <taxon>Tracheophyta</taxon>
        <taxon>Spermatophyta</taxon>
        <taxon>Magnoliopsida</taxon>
        <taxon>eudicotyledons</taxon>
        <taxon>Gunneridae</taxon>
        <taxon>Pentapetalae</taxon>
        <taxon>asterids</taxon>
        <taxon>Ericales</taxon>
        <taxon>Ericaceae</taxon>
        <taxon>Ericoideae</taxon>
        <taxon>Rhodoreae</taxon>
        <taxon>Rhododendron</taxon>
    </lineage>
</organism>
<feature type="transmembrane region" description="Helical" evidence="17">
    <location>
        <begin position="530"/>
        <end position="552"/>
    </location>
</feature>
<evidence type="ECO:0000256" key="11">
    <source>
        <dbReference type="ARBA" id="ARBA00022842"/>
    </source>
</evidence>
<feature type="transmembrane region" description="Helical" evidence="17">
    <location>
        <begin position="142"/>
        <end position="160"/>
    </location>
</feature>
<evidence type="ECO:0000256" key="8">
    <source>
        <dbReference type="ARBA" id="ARBA00022679"/>
    </source>
</evidence>
<comment type="similarity">
    <text evidence="5">Belongs to the STT3 family.</text>
</comment>
<evidence type="ECO:0000256" key="17">
    <source>
        <dbReference type="SAM" id="Phobius"/>
    </source>
</evidence>
<keyword evidence="14" id="KW-0464">Manganese</keyword>
<accession>A0AAV6L2J1</accession>
<feature type="transmembrane region" description="Helical" evidence="17">
    <location>
        <begin position="85"/>
        <end position="105"/>
    </location>
</feature>
<evidence type="ECO:0000256" key="15">
    <source>
        <dbReference type="ARBA" id="ARBA00048829"/>
    </source>
</evidence>
<sequence>MAASEDAKASSLRFAFGNVLSVFILLLIGVLAFSIRLFSVIKYESVIHEFDPYFNYRVTQYLTKNGIYDFWNWFDDRTWYPLGRVIGGTVYPGLTLTAGTMWWILNSLNIPLSVETVCVFTAPVFSAIAAWATFLLTKEVKGTGAGLTAALLLGMVPSYISRSVAGSYDNEAVAIFALIFTFYLYIKTLNTGSLFYATLNALAYFYMVCSWGGYTFIINLIPMHVLLCIVTGRYSSRLYIAYAPLVVLGTLLAALVPVVGFNAVMTSEHFASFLVFIILHVVALVHYIKGILSPKMYKVAVALVVSVGLVVCCAVIAVLVALIASSPTMGWSGRSLSLLDPTYASKYIPIIASVSEHQPPTWPSYFMDINVLAFLVPAGIIACFLPLSDASSFVVLYIATSVYFSGVMVRLMLVLAPAACITSGIALSAAFEVFTRSIKFQLPELSGSSQIDAGDTSSGTAVIQNETMKIDKKEDSAKERTLRKTEKHEDLSKERPSKKHKKKEKEKVEKISVKPQEEKRLLVLPVETSVLGIFLLVLLGAFYVVHCVWAAAEAYSAPSIVLTSQSNDGLHVFDDFREAYAWLSHNTELDDKGLSLYDLGHVSVSSLLPSSTLPRVASWWDYGYQTTAMANRTVIVDNNTWNNTHIATVGTAMSSPEKAAWEIFNSLDVKYVLVVFGGLIGYPSDDINKFLWMVRIGGGVFPHIKEPDYLRDGQYRIDSQATPTMLNCLMYKLSYYRFVETDGKAFDRVRRTEIGKKYFKLTHFDEVFTTHHWMVRIYKLKPQKNRIRGKTKKTKAVCSSGGSSLFSKVAQRLARREVDQKGRTLGTNQQFHRLGLGLEALMAYIYSNGEISNIGATVCSNELRNGSLLSNQLDFCSSMDDIFARLLTLTSYISGRFVCFIEELIYRDINRCSDDVLDIPYGQPSRSSSCSCCSSSSPRPCIGILDKIASDLKKKLPVNSTFEIVERDSSLRGINFIFRGLMLPLFGLRLALRLALASCKISLCYVRCAQLQICGKTLHGSTDDIGWLQHTPGMAPVEDGSARFLELLQRVRLLNSHIYLTCQFIDHKSRVVWLLRNGNHNLPDSFVYLLIPGLFSNHGPLYFVSTKRFFSKMGLACHIAKIHSEASVEHNAWELKQYIEELYWGSGKRVSIYCDDLRDKVAGLALVQSPYGGTPLASDILREGQIADKETRRIMELLICKIIKVIEVAGSILVGPIILPGRDSYWRGIHALSGDIRALEDLTYEKRKEFVTKHKLPDDIPLISFHSEASVGHEVLATMYHIAHAELPWLLFPSFGSSEESTDAQTGRRVPVVIPVSAVMAICALHLKLRYGEKSDGLVTCRDAEVPGSVVVTPDRKLDHAWMVYSSWKKDSTEPDACEMCEALLTLLVEIGNEKGGKGGV</sequence>
<evidence type="ECO:0000256" key="7">
    <source>
        <dbReference type="ARBA" id="ARBA00022676"/>
    </source>
</evidence>
<feature type="transmembrane region" description="Helical" evidence="17">
    <location>
        <begin position="117"/>
        <end position="136"/>
    </location>
</feature>
<dbReference type="GO" id="GO:0016020">
    <property type="term" value="C:membrane"/>
    <property type="evidence" value="ECO:0007669"/>
    <property type="project" value="InterPro"/>
</dbReference>
<proteinExistence type="inferred from homology"/>
<dbReference type="EC" id="2.4.99.18" evidence="6"/>
<dbReference type="Pfam" id="PF02516">
    <property type="entry name" value="STT3"/>
    <property type="match status" value="1"/>
</dbReference>
<evidence type="ECO:0000256" key="5">
    <source>
        <dbReference type="ARBA" id="ARBA00010810"/>
    </source>
</evidence>
<evidence type="ECO:0000256" key="12">
    <source>
        <dbReference type="ARBA" id="ARBA00022989"/>
    </source>
</evidence>
<comment type="caution">
    <text evidence="19">The sequence shown here is derived from an EMBL/GenBank/DDBJ whole genome shotgun (WGS) entry which is preliminary data.</text>
</comment>
<evidence type="ECO:0000256" key="9">
    <source>
        <dbReference type="ARBA" id="ARBA00022692"/>
    </source>
</evidence>
<dbReference type="Gene3D" id="3.40.50.1820">
    <property type="entry name" value="alpha/beta hydrolase"/>
    <property type="match status" value="1"/>
</dbReference>
<feature type="transmembrane region" description="Helical" evidence="17">
    <location>
        <begin position="411"/>
        <end position="431"/>
    </location>
</feature>
<dbReference type="GO" id="GO:0004579">
    <property type="term" value="F:dolichyl-diphosphooligosaccharide-protein glycotransferase activity"/>
    <property type="evidence" value="ECO:0007669"/>
    <property type="project" value="UniProtKB-EC"/>
</dbReference>
<evidence type="ECO:0000259" key="18">
    <source>
        <dbReference type="Pfam" id="PF02516"/>
    </source>
</evidence>
<reference evidence="19" key="1">
    <citation type="submission" date="2020-08" db="EMBL/GenBank/DDBJ databases">
        <title>Plant Genome Project.</title>
        <authorList>
            <person name="Zhang R.-G."/>
        </authorList>
    </citation>
    <scope>NUCLEOTIDE SEQUENCE</scope>
    <source>
        <strain evidence="19">WSP0</strain>
        <tissue evidence="19">Leaf</tissue>
    </source>
</reference>
<dbReference type="Gene3D" id="3.40.50.12610">
    <property type="match status" value="1"/>
</dbReference>
<keyword evidence="12 17" id="KW-1133">Transmembrane helix</keyword>
<dbReference type="GO" id="GO:0046872">
    <property type="term" value="F:metal ion binding"/>
    <property type="evidence" value="ECO:0007669"/>
    <property type="project" value="UniProtKB-KW"/>
</dbReference>
<feature type="domain" description="Oligosaccharyl transferase STT3 N-terminal" evidence="18">
    <location>
        <begin position="19"/>
        <end position="421"/>
    </location>
</feature>
<feature type="transmembrane region" description="Helical" evidence="17">
    <location>
        <begin position="300"/>
        <end position="324"/>
    </location>
</feature>
<keyword evidence="13 17" id="KW-0472">Membrane</keyword>
<feature type="compositionally biased region" description="Basic and acidic residues" evidence="16">
    <location>
        <begin position="473"/>
        <end position="495"/>
    </location>
</feature>
<evidence type="ECO:0000256" key="1">
    <source>
        <dbReference type="ARBA" id="ARBA00001936"/>
    </source>
</evidence>
<evidence type="ECO:0000256" key="6">
    <source>
        <dbReference type="ARBA" id="ARBA00012605"/>
    </source>
</evidence>
<dbReference type="InterPro" id="IPR003674">
    <property type="entry name" value="Oligo_trans_STT3"/>
</dbReference>
<keyword evidence="10" id="KW-0479">Metal-binding</keyword>
<keyword evidence="9 17" id="KW-0812">Transmembrane</keyword>
<feature type="transmembrane region" description="Helical" evidence="17">
    <location>
        <begin position="239"/>
        <end position="264"/>
    </location>
</feature>
<feature type="transmembrane region" description="Helical" evidence="17">
    <location>
        <begin position="203"/>
        <end position="227"/>
    </location>
</feature>
<dbReference type="Proteomes" id="UP000823749">
    <property type="component" value="Chromosome 3"/>
</dbReference>
<keyword evidence="7" id="KW-0328">Glycosyltransferase</keyword>
<feature type="transmembrane region" description="Helical" evidence="17">
    <location>
        <begin position="270"/>
        <end position="288"/>
    </location>
</feature>
<comment type="subcellular location">
    <subcellularLocation>
        <location evidence="3">Endomembrane system</location>
        <topology evidence="3">Multi-pass membrane protein</topology>
    </subcellularLocation>
</comment>
<dbReference type="PANTHER" id="PTHR13872">
    <property type="entry name" value="DOLICHYL-DIPHOSPHOOLIGOSACCHARIDE--PROTEIN GLYCOSYLTRANSFERASE SUBUNIT"/>
    <property type="match status" value="1"/>
</dbReference>
<dbReference type="InterPro" id="IPR029058">
    <property type="entry name" value="AB_hydrolase_fold"/>
</dbReference>
<dbReference type="EMBL" id="JACTNZ010000003">
    <property type="protein sequence ID" value="KAG5559300.1"/>
    <property type="molecule type" value="Genomic_DNA"/>
</dbReference>
<dbReference type="GO" id="GO:0012505">
    <property type="term" value="C:endomembrane system"/>
    <property type="evidence" value="ECO:0007669"/>
    <property type="project" value="UniProtKB-SubCell"/>
</dbReference>
<feature type="region of interest" description="Disordered" evidence="16">
    <location>
        <begin position="473"/>
        <end position="510"/>
    </location>
</feature>
<evidence type="ECO:0000256" key="2">
    <source>
        <dbReference type="ARBA" id="ARBA00001946"/>
    </source>
</evidence>
<comment type="pathway">
    <text evidence="4">Protein modification; protein glycosylation.</text>
</comment>
<dbReference type="PANTHER" id="PTHR13872:SF48">
    <property type="entry name" value="DOLICHYL-DIPHOSPHOOLIGOSACCHARIDE--PROTEIN GLYCOSYLTRANSFERASE SUBUNIT STT3A"/>
    <property type="match status" value="1"/>
</dbReference>
<evidence type="ECO:0000256" key="14">
    <source>
        <dbReference type="ARBA" id="ARBA00023211"/>
    </source>
</evidence>
<keyword evidence="8" id="KW-0808">Transferase</keyword>
<comment type="cofactor">
    <cofactor evidence="2">
        <name>Mg(2+)</name>
        <dbReference type="ChEBI" id="CHEBI:18420"/>
    </cofactor>
</comment>
<name>A0AAV6L2J1_9ERIC</name>
<protein>
    <recommendedName>
        <fullName evidence="6">dolichyl-diphosphooligosaccharide--protein glycotransferase</fullName>
        <ecNumber evidence="6">2.4.99.18</ecNumber>
    </recommendedName>
</protein>
<evidence type="ECO:0000256" key="10">
    <source>
        <dbReference type="ARBA" id="ARBA00022723"/>
    </source>
</evidence>
<comment type="cofactor">
    <cofactor evidence="1">
        <name>Mn(2+)</name>
        <dbReference type="ChEBI" id="CHEBI:29035"/>
    </cofactor>
</comment>
<evidence type="ECO:0000256" key="4">
    <source>
        <dbReference type="ARBA" id="ARBA00004922"/>
    </source>
</evidence>
<keyword evidence="11" id="KW-0460">Magnesium</keyword>
<evidence type="ECO:0000313" key="20">
    <source>
        <dbReference type="Proteomes" id="UP000823749"/>
    </source>
</evidence>
<feature type="transmembrane region" description="Helical" evidence="17">
    <location>
        <begin position="172"/>
        <end position="197"/>
    </location>
</feature>
<evidence type="ECO:0000256" key="3">
    <source>
        <dbReference type="ARBA" id="ARBA00004127"/>
    </source>
</evidence>
<evidence type="ECO:0000256" key="16">
    <source>
        <dbReference type="SAM" id="MobiDB-lite"/>
    </source>
</evidence>
<dbReference type="InterPro" id="IPR048307">
    <property type="entry name" value="STT3_N"/>
</dbReference>